<dbReference type="EMBL" id="CAADFR010000247">
    <property type="protein sequence ID" value="VFK45733.1"/>
    <property type="molecule type" value="Genomic_DNA"/>
</dbReference>
<evidence type="ECO:0008006" key="4">
    <source>
        <dbReference type="Google" id="ProtNLM"/>
    </source>
</evidence>
<dbReference type="EMBL" id="CAADHB010000243">
    <property type="protein sequence ID" value="VFK81174.1"/>
    <property type="molecule type" value="Genomic_DNA"/>
</dbReference>
<organism evidence="2">
    <name type="scientific">Candidatus Kentrum sp. SD</name>
    <dbReference type="NCBI Taxonomy" id="2126332"/>
    <lineage>
        <taxon>Bacteria</taxon>
        <taxon>Pseudomonadati</taxon>
        <taxon>Pseudomonadota</taxon>
        <taxon>Gammaproteobacteria</taxon>
        <taxon>Candidatus Kentrum</taxon>
    </lineage>
</organism>
<evidence type="ECO:0000313" key="3">
    <source>
        <dbReference type="EMBL" id="VFK81174.1"/>
    </source>
</evidence>
<sequence>MPLITCPQDGCEHKVAPTAKACPSCGFAVHDYFLEDLREFSSNKIMQRFDHWVDNGNGTITDTRSGLTWLRAPYGLEWTGEYFFGEAVELTWSEATDRFGKGNKVGLTGSRIDQTKLKNEGIFSNGYVKGFRSCSFGGVLGWRLPTISEYMTLNELMKTVDGLLYDGKYAYYFFDAVFSRGSPFLMDRIRDQYRRMHSATFRTDVSKLFGKNSFFGKKLPGGIVWAYKLYNGTVVDICSEEKKTFLLVCD</sequence>
<dbReference type="EMBL" id="CAADFU010000252">
    <property type="protein sequence ID" value="VFK49838.1"/>
    <property type="molecule type" value="Genomic_DNA"/>
</dbReference>
<gene>
    <name evidence="3" type="ORF">BECKSD772D_GA0070982_12434</name>
    <name evidence="2" type="ORF">BECKSD772E_GA0070983_12523</name>
    <name evidence="1" type="ORF">BECKSD772F_GA0070984_12472</name>
</gene>
<proteinExistence type="predicted"/>
<evidence type="ECO:0000313" key="2">
    <source>
        <dbReference type="EMBL" id="VFK49838.1"/>
    </source>
</evidence>
<protein>
    <recommendedName>
        <fullName evidence="4">DUF1566 domain-containing protein</fullName>
    </recommendedName>
</protein>
<reference evidence="2" key="1">
    <citation type="submission" date="2019-02" db="EMBL/GenBank/DDBJ databases">
        <authorList>
            <person name="Gruber-Vodicka R. H."/>
            <person name="Seah K. B. B."/>
        </authorList>
    </citation>
    <scope>NUCLEOTIDE SEQUENCE</scope>
    <source>
        <strain evidence="3">BECK_S127</strain>
        <strain evidence="2">BECK_S1320</strain>
        <strain evidence="1">BECK_S1321</strain>
    </source>
</reference>
<accession>A0A450Z824</accession>
<name>A0A450Z824_9GAMM</name>
<evidence type="ECO:0000313" key="1">
    <source>
        <dbReference type="EMBL" id="VFK45733.1"/>
    </source>
</evidence>
<dbReference type="AlphaFoldDB" id="A0A450Z824"/>